<dbReference type="SFLD" id="SFLDS00029">
    <property type="entry name" value="Radical_SAM"/>
    <property type="match status" value="2"/>
</dbReference>
<keyword evidence="2" id="KW-0411">Iron-sulfur</keyword>
<dbReference type="OrthoDB" id="9808022at2"/>
<comment type="subcellular location">
    <subcellularLocation>
        <location evidence="2">Cytoplasm</location>
    </subcellularLocation>
</comment>
<comment type="function">
    <text evidence="2">Probably acts as a heme chaperone, transferring heme to an unknown acceptor. Binds one molecule of heme per monomer, possibly covalently. Binds 1 [4Fe-4S] cluster. The cluster is coordinated with 3 cysteines and an exchangeable S-adenosyl-L-methionine.</text>
</comment>
<dbReference type="InterPro" id="IPR010723">
    <property type="entry name" value="HemN_C"/>
</dbReference>
<proteinExistence type="inferred from homology"/>
<dbReference type="InterPro" id="IPR034505">
    <property type="entry name" value="Coproporphyrinogen-III_oxidase"/>
</dbReference>
<keyword evidence="2" id="KW-0143">Chaperone</keyword>
<dbReference type="SFLD" id="SFLDG01065">
    <property type="entry name" value="anaerobic_coproporphyrinogen-I"/>
    <property type="match status" value="2"/>
</dbReference>
<name>A0A1H9CB31_9FLAO</name>
<comment type="similarity">
    <text evidence="1">Belongs to the anaerobic coproporphyrinogen-III oxidase family. HemW subfamily.</text>
</comment>
<dbReference type="GO" id="GO:0004109">
    <property type="term" value="F:coproporphyrinogen oxidase activity"/>
    <property type="evidence" value="ECO:0007669"/>
    <property type="project" value="InterPro"/>
</dbReference>
<evidence type="ECO:0000259" key="3">
    <source>
        <dbReference type="PROSITE" id="PS51918"/>
    </source>
</evidence>
<evidence type="ECO:0000313" key="4">
    <source>
        <dbReference type="EMBL" id="SEP97898.1"/>
    </source>
</evidence>
<dbReference type="InterPro" id="IPR007197">
    <property type="entry name" value="rSAM"/>
</dbReference>
<keyword evidence="2" id="KW-0479">Metal-binding</keyword>
<evidence type="ECO:0000313" key="5">
    <source>
        <dbReference type="Proteomes" id="UP000198999"/>
    </source>
</evidence>
<dbReference type="GO" id="GO:0051539">
    <property type="term" value="F:4 iron, 4 sulfur cluster binding"/>
    <property type="evidence" value="ECO:0007669"/>
    <property type="project" value="UniProtKB-UniRule"/>
</dbReference>
<dbReference type="Pfam" id="PF06969">
    <property type="entry name" value="HemN_C"/>
    <property type="match status" value="1"/>
</dbReference>
<keyword evidence="2" id="KW-0004">4Fe-4S</keyword>
<feature type="domain" description="Radical SAM core" evidence="3">
    <location>
        <begin position="15"/>
        <end position="264"/>
    </location>
</feature>
<evidence type="ECO:0000256" key="2">
    <source>
        <dbReference type="RuleBase" id="RU364116"/>
    </source>
</evidence>
<keyword evidence="2" id="KW-0963">Cytoplasm</keyword>
<dbReference type="SFLD" id="SFLDF00562">
    <property type="entry name" value="HemN-like__clustered_with_heat"/>
    <property type="match status" value="1"/>
</dbReference>
<dbReference type="AlphaFoldDB" id="A0A1H9CB31"/>
<keyword evidence="2" id="KW-0949">S-adenosyl-L-methionine</keyword>
<dbReference type="GO" id="GO:0006779">
    <property type="term" value="P:porphyrin-containing compound biosynthetic process"/>
    <property type="evidence" value="ECO:0007669"/>
    <property type="project" value="InterPro"/>
</dbReference>
<dbReference type="CDD" id="cd01335">
    <property type="entry name" value="Radical_SAM"/>
    <property type="match status" value="1"/>
</dbReference>
<dbReference type="SUPFAM" id="SSF102114">
    <property type="entry name" value="Radical SAM enzymes"/>
    <property type="match status" value="1"/>
</dbReference>
<keyword evidence="5" id="KW-1185">Reference proteome</keyword>
<dbReference type="PANTHER" id="PTHR13932:SF5">
    <property type="entry name" value="RADICAL S-ADENOSYL METHIONINE DOMAIN-CONTAINING PROTEIN 1, MITOCHONDRIAL"/>
    <property type="match status" value="1"/>
</dbReference>
<dbReference type="NCBIfam" id="TIGR00539">
    <property type="entry name" value="hemN_rel"/>
    <property type="match status" value="1"/>
</dbReference>
<organism evidence="4 5">
    <name type="scientific">Hyunsoonleella jejuensis</name>
    <dbReference type="NCBI Taxonomy" id="419940"/>
    <lineage>
        <taxon>Bacteria</taxon>
        <taxon>Pseudomonadati</taxon>
        <taxon>Bacteroidota</taxon>
        <taxon>Flavobacteriia</taxon>
        <taxon>Flavobacteriales</taxon>
        <taxon>Flavobacteriaceae</taxon>
    </lineage>
</organism>
<reference evidence="4 5" key="1">
    <citation type="submission" date="2016-10" db="EMBL/GenBank/DDBJ databases">
        <authorList>
            <person name="de Groot N.N."/>
        </authorList>
    </citation>
    <scope>NUCLEOTIDE SEQUENCE [LARGE SCALE GENOMIC DNA]</scope>
    <source>
        <strain evidence="4 5">DSM 21035</strain>
    </source>
</reference>
<accession>A0A1H9CB31</accession>
<evidence type="ECO:0000256" key="1">
    <source>
        <dbReference type="ARBA" id="ARBA00006100"/>
    </source>
</evidence>
<dbReference type="Gene3D" id="3.30.750.200">
    <property type="match status" value="1"/>
</dbReference>
<sequence length="411" mass="46673">MNENIECKSKSFSPLGRLGGASLYIHIPFCKQACHYCDFHFSTSLKKKDDLIQCLSKELELRKNELQHKTIETIYFGGGTPSLLTIDELQFLISEVYKNFEVVALPEITLEANPDDLIEANMSPRAQSRGFTSNSIFQSYKDIGINRLSIGVQSFFERDLKLMNRAHNAAEAKACLHEASRYFDNISIDLIYGIPDLSNEEWIENIETALSFNVPHISCYALTVEPKTALASFIKKGIVKNIDDDLAQEQFQILLERLENEGFVNYELSNFGRPNYFSKNNSAYWQGKPYLGIGPSAHSFNGDQRSWNVSNNTKYIKSILQHELPLEIETLSTTDKFNEYVMTGLRTVWGVSLEKVAEEFGASYKKDLLVQAELFINEHLLYIDDNKLLTTKKGKFLSDGIASSLFKINLS</sequence>
<gene>
    <name evidence="4" type="ORF">SAMN05421824_0839</name>
</gene>
<dbReference type="InterPro" id="IPR058240">
    <property type="entry name" value="rSAM_sf"/>
</dbReference>
<dbReference type="SFLD" id="SFLDF00288">
    <property type="entry name" value="HemN-like__clustered_with_nucl"/>
    <property type="match status" value="1"/>
</dbReference>
<protein>
    <recommendedName>
        <fullName evidence="2">Heme chaperone HemW</fullName>
    </recommendedName>
</protein>
<keyword evidence="2" id="KW-0349">Heme</keyword>
<dbReference type="STRING" id="419940.SAMN05421824_0839"/>
<dbReference type="InterPro" id="IPR004559">
    <property type="entry name" value="HemW-like"/>
</dbReference>
<dbReference type="GO" id="GO:0046872">
    <property type="term" value="F:metal ion binding"/>
    <property type="evidence" value="ECO:0007669"/>
    <property type="project" value="UniProtKB-UniRule"/>
</dbReference>
<dbReference type="Pfam" id="PF04055">
    <property type="entry name" value="Radical_SAM"/>
    <property type="match status" value="1"/>
</dbReference>
<dbReference type="GO" id="GO:0005737">
    <property type="term" value="C:cytoplasm"/>
    <property type="evidence" value="ECO:0007669"/>
    <property type="project" value="UniProtKB-SubCell"/>
</dbReference>
<dbReference type="Proteomes" id="UP000198999">
    <property type="component" value="Unassembled WGS sequence"/>
</dbReference>
<dbReference type="PANTHER" id="PTHR13932">
    <property type="entry name" value="COPROPORPHYRINIGEN III OXIDASE"/>
    <property type="match status" value="1"/>
</dbReference>
<dbReference type="EMBL" id="FOFN01000001">
    <property type="protein sequence ID" value="SEP97898.1"/>
    <property type="molecule type" value="Genomic_DNA"/>
</dbReference>
<dbReference type="PROSITE" id="PS51918">
    <property type="entry name" value="RADICAL_SAM"/>
    <property type="match status" value="1"/>
</dbReference>
<dbReference type="SMART" id="SM00729">
    <property type="entry name" value="Elp3"/>
    <property type="match status" value="1"/>
</dbReference>
<dbReference type="RefSeq" id="WP_092575805.1">
    <property type="nucleotide sequence ID" value="NZ_FOFN01000001.1"/>
</dbReference>
<keyword evidence="2" id="KW-0408">Iron</keyword>
<dbReference type="InterPro" id="IPR006638">
    <property type="entry name" value="Elp3/MiaA/NifB-like_rSAM"/>
</dbReference>